<dbReference type="Proteomes" id="UP000295830">
    <property type="component" value="Unassembled WGS sequence"/>
</dbReference>
<dbReference type="GO" id="GO:0046872">
    <property type="term" value="F:metal ion binding"/>
    <property type="evidence" value="ECO:0007669"/>
    <property type="project" value="UniProtKB-KW"/>
</dbReference>
<keyword evidence="8" id="KW-0234">DNA repair</keyword>
<dbReference type="PANTHER" id="PTHR31212">
    <property type="entry name" value="ALPHA-KETOGLUTARATE-DEPENDENT DIOXYGENASE ALKB HOMOLOG 3"/>
    <property type="match status" value="1"/>
</dbReference>
<keyword evidence="4" id="KW-0460">Magnesium</keyword>
<dbReference type="SUPFAM" id="SSF51197">
    <property type="entry name" value="Clavaminate synthase-like"/>
    <property type="match status" value="1"/>
</dbReference>
<dbReference type="GO" id="GO:0006307">
    <property type="term" value="P:DNA alkylation repair"/>
    <property type="evidence" value="ECO:0007669"/>
    <property type="project" value="InterPro"/>
</dbReference>
<dbReference type="GO" id="GO:0140097">
    <property type="term" value="F:catalytic activity, acting on DNA"/>
    <property type="evidence" value="ECO:0007669"/>
    <property type="project" value="UniProtKB-ARBA"/>
</dbReference>
<comment type="caution">
    <text evidence="10">The sequence shown here is derived from an EMBL/GenBank/DDBJ whole genome shotgun (WGS) entry which is preliminary data.</text>
</comment>
<evidence type="ECO:0000256" key="3">
    <source>
        <dbReference type="ARBA" id="ARBA00022763"/>
    </source>
</evidence>
<protein>
    <submittedName>
        <fullName evidence="10">DNA-N1-methyladenine dioxygenase</fullName>
    </submittedName>
</protein>
<gene>
    <name evidence="10" type="ORF">DES49_2544</name>
</gene>
<evidence type="ECO:0000256" key="5">
    <source>
        <dbReference type="ARBA" id="ARBA00022964"/>
    </source>
</evidence>
<keyword evidence="2" id="KW-0479">Metal-binding</keyword>
<dbReference type="GO" id="GO:0016787">
    <property type="term" value="F:hydrolase activity"/>
    <property type="evidence" value="ECO:0007669"/>
    <property type="project" value="UniProtKB-ARBA"/>
</dbReference>
<dbReference type="PANTHER" id="PTHR31212:SF4">
    <property type="entry name" value="ALPHA-KETOGLUTARATE-DEPENDENT DIOXYGENASE ALKB HOMOLOG 3"/>
    <property type="match status" value="1"/>
</dbReference>
<dbReference type="AlphaFoldDB" id="A0A4R7JN00"/>
<feature type="domain" description="Fe2OG dioxygenase" evidence="9">
    <location>
        <begin position="93"/>
        <end position="191"/>
    </location>
</feature>
<keyword evidence="6" id="KW-0560">Oxidoreductase</keyword>
<evidence type="ECO:0000256" key="8">
    <source>
        <dbReference type="ARBA" id="ARBA00023204"/>
    </source>
</evidence>
<dbReference type="RefSeq" id="WP_133736780.1">
    <property type="nucleotide sequence ID" value="NZ_SOAX01000006.1"/>
</dbReference>
<proteinExistence type="predicted"/>
<dbReference type="FunFam" id="2.60.120.590:FF:000004">
    <property type="entry name" value="DNA oxidative demethylase ALKBH2"/>
    <property type="match status" value="1"/>
</dbReference>
<dbReference type="InterPro" id="IPR027450">
    <property type="entry name" value="AlkB-like"/>
</dbReference>
<evidence type="ECO:0000256" key="1">
    <source>
        <dbReference type="ARBA" id="ARBA00001954"/>
    </source>
</evidence>
<reference evidence="10 11" key="1">
    <citation type="submission" date="2019-03" db="EMBL/GenBank/DDBJ databases">
        <title>Genomic Encyclopedia of Type Strains, Phase IV (KMG-IV): sequencing the most valuable type-strain genomes for metagenomic binning, comparative biology and taxonomic classification.</title>
        <authorList>
            <person name="Goeker M."/>
        </authorList>
    </citation>
    <scope>NUCLEOTIDE SEQUENCE [LARGE SCALE GENOMIC DNA]</scope>
    <source>
        <strain evidence="10 11">DSM 15505</strain>
    </source>
</reference>
<dbReference type="InterPro" id="IPR032854">
    <property type="entry name" value="ALKBH3"/>
</dbReference>
<organism evidence="10 11">
    <name type="scientific">Halospina denitrificans</name>
    <dbReference type="NCBI Taxonomy" id="332522"/>
    <lineage>
        <taxon>Bacteria</taxon>
        <taxon>Pseudomonadati</taxon>
        <taxon>Pseudomonadota</taxon>
        <taxon>Gammaproteobacteria</taxon>
        <taxon>Halospina</taxon>
    </lineage>
</organism>
<keyword evidence="7" id="KW-0408">Iron</keyword>
<evidence type="ECO:0000256" key="6">
    <source>
        <dbReference type="ARBA" id="ARBA00023002"/>
    </source>
</evidence>
<keyword evidence="3" id="KW-0227">DNA damage</keyword>
<dbReference type="EMBL" id="SOAX01000006">
    <property type="protein sequence ID" value="TDT38567.1"/>
    <property type="molecule type" value="Genomic_DNA"/>
</dbReference>
<dbReference type="GO" id="GO:0051213">
    <property type="term" value="F:dioxygenase activity"/>
    <property type="evidence" value="ECO:0007669"/>
    <property type="project" value="UniProtKB-KW"/>
</dbReference>
<dbReference type="OrthoDB" id="190276at2"/>
<evidence type="ECO:0000256" key="2">
    <source>
        <dbReference type="ARBA" id="ARBA00022723"/>
    </source>
</evidence>
<keyword evidence="11" id="KW-1185">Reference proteome</keyword>
<comment type="cofactor">
    <cofactor evidence="1">
        <name>Fe(2+)</name>
        <dbReference type="ChEBI" id="CHEBI:29033"/>
    </cofactor>
</comment>
<dbReference type="InterPro" id="IPR005123">
    <property type="entry name" value="Oxoglu/Fe-dep_dioxygenase_dom"/>
</dbReference>
<evidence type="ECO:0000313" key="11">
    <source>
        <dbReference type="Proteomes" id="UP000295830"/>
    </source>
</evidence>
<dbReference type="PROSITE" id="PS51471">
    <property type="entry name" value="FE2OG_OXY"/>
    <property type="match status" value="1"/>
</dbReference>
<dbReference type="Gene3D" id="2.60.120.590">
    <property type="entry name" value="Alpha-ketoglutarate-dependent dioxygenase AlkB-like"/>
    <property type="match status" value="1"/>
</dbReference>
<name>A0A4R7JN00_9GAMM</name>
<dbReference type="GO" id="GO:0016705">
    <property type="term" value="F:oxidoreductase activity, acting on paired donors, with incorporation or reduction of molecular oxygen"/>
    <property type="evidence" value="ECO:0007669"/>
    <property type="project" value="UniProtKB-ARBA"/>
</dbReference>
<evidence type="ECO:0000256" key="4">
    <source>
        <dbReference type="ARBA" id="ARBA00022842"/>
    </source>
</evidence>
<dbReference type="InterPro" id="IPR037151">
    <property type="entry name" value="AlkB-like_sf"/>
</dbReference>
<sequence length="193" mass="22430">MHYRLGDHELLLIDDFLDAEEARQLLERLLHALPWRQDRITIFGREHPIPREQCWIAGDGMTYRYSGQTLTPTPWPHWLRPYAERISEAAGETFNSVLANLYRDGSDSMGWHSDDEPELGPEPIIASLSLGGERRFRFRNRRDSKRTLSLDLPHNSLLIMPAGLQSQWQHQLPKTRKAVAPRVNLTFRRLVDA</sequence>
<dbReference type="Pfam" id="PF13532">
    <property type="entry name" value="2OG-FeII_Oxy_2"/>
    <property type="match status" value="1"/>
</dbReference>
<dbReference type="GO" id="GO:0032451">
    <property type="term" value="F:demethylase activity"/>
    <property type="evidence" value="ECO:0007669"/>
    <property type="project" value="UniProtKB-ARBA"/>
</dbReference>
<evidence type="ECO:0000259" key="9">
    <source>
        <dbReference type="PROSITE" id="PS51471"/>
    </source>
</evidence>
<keyword evidence="5 10" id="KW-0223">Dioxygenase</keyword>
<evidence type="ECO:0000256" key="7">
    <source>
        <dbReference type="ARBA" id="ARBA00023004"/>
    </source>
</evidence>
<evidence type="ECO:0000313" key="10">
    <source>
        <dbReference type="EMBL" id="TDT38567.1"/>
    </source>
</evidence>
<accession>A0A4R7JN00</accession>